<keyword evidence="2" id="KW-1185">Reference proteome</keyword>
<dbReference type="Proteomes" id="UP000814033">
    <property type="component" value="Unassembled WGS sequence"/>
</dbReference>
<evidence type="ECO:0000313" key="1">
    <source>
        <dbReference type="EMBL" id="KAI0037765.1"/>
    </source>
</evidence>
<proteinExistence type="predicted"/>
<sequence length="165" mass="18503">LFTAFNMLQRRTLLLHTSLKVKRARFPALAADFASVSVDAVHRVSERVSRGDYATANSDEERQVLRLMKEVNVVSSHVPGSSASRLAMRNEIRGLMMEKGLPSFYITINPADTFNPVVKFLSGGEIDIDNLLPGDAPEYWEQTLLVAKNPVVAARFFNIYMRAFI</sequence>
<evidence type="ECO:0000313" key="2">
    <source>
        <dbReference type="Proteomes" id="UP000814033"/>
    </source>
</evidence>
<feature type="non-terminal residue" evidence="1">
    <location>
        <position position="165"/>
    </location>
</feature>
<reference evidence="1" key="1">
    <citation type="submission" date="2021-02" db="EMBL/GenBank/DDBJ databases">
        <authorList>
            <consortium name="DOE Joint Genome Institute"/>
            <person name="Ahrendt S."/>
            <person name="Looney B.P."/>
            <person name="Miyauchi S."/>
            <person name="Morin E."/>
            <person name="Drula E."/>
            <person name="Courty P.E."/>
            <person name="Chicoki N."/>
            <person name="Fauchery L."/>
            <person name="Kohler A."/>
            <person name="Kuo A."/>
            <person name="Labutti K."/>
            <person name="Pangilinan J."/>
            <person name="Lipzen A."/>
            <person name="Riley R."/>
            <person name="Andreopoulos W."/>
            <person name="He G."/>
            <person name="Johnson J."/>
            <person name="Barry K.W."/>
            <person name="Grigoriev I.V."/>
            <person name="Nagy L."/>
            <person name="Hibbett D."/>
            <person name="Henrissat B."/>
            <person name="Matheny P.B."/>
            <person name="Labbe J."/>
            <person name="Martin F."/>
        </authorList>
    </citation>
    <scope>NUCLEOTIDE SEQUENCE</scope>
    <source>
        <strain evidence="1">FP105234-sp</strain>
    </source>
</reference>
<reference evidence="1" key="2">
    <citation type="journal article" date="2022" name="New Phytol.">
        <title>Evolutionary transition to the ectomycorrhizal habit in the genomes of a hyperdiverse lineage of mushroom-forming fungi.</title>
        <authorList>
            <person name="Looney B."/>
            <person name="Miyauchi S."/>
            <person name="Morin E."/>
            <person name="Drula E."/>
            <person name="Courty P.E."/>
            <person name="Kohler A."/>
            <person name="Kuo A."/>
            <person name="LaButti K."/>
            <person name="Pangilinan J."/>
            <person name="Lipzen A."/>
            <person name="Riley R."/>
            <person name="Andreopoulos W."/>
            <person name="He G."/>
            <person name="Johnson J."/>
            <person name="Nolan M."/>
            <person name="Tritt A."/>
            <person name="Barry K.W."/>
            <person name="Grigoriev I.V."/>
            <person name="Nagy L.G."/>
            <person name="Hibbett D."/>
            <person name="Henrissat B."/>
            <person name="Matheny P.B."/>
            <person name="Labbe J."/>
            <person name="Martin F.M."/>
        </authorList>
    </citation>
    <scope>NUCLEOTIDE SEQUENCE</scope>
    <source>
        <strain evidence="1">FP105234-sp</strain>
    </source>
</reference>
<name>A0ACB8R132_9AGAM</name>
<dbReference type="EMBL" id="MU276727">
    <property type="protein sequence ID" value="KAI0037765.1"/>
    <property type="molecule type" value="Genomic_DNA"/>
</dbReference>
<protein>
    <submittedName>
        <fullName evidence="1">Uncharacterized protein</fullName>
    </submittedName>
</protein>
<feature type="non-terminal residue" evidence="1">
    <location>
        <position position="1"/>
    </location>
</feature>
<organism evidence="1 2">
    <name type="scientific">Auriscalpium vulgare</name>
    <dbReference type="NCBI Taxonomy" id="40419"/>
    <lineage>
        <taxon>Eukaryota</taxon>
        <taxon>Fungi</taxon>
        <taxon>Dikarya</taxon>
        <taxon>Basidiomycota</taxon>
        <taxon>Agaricomycotina</taxon>
        <taxon>Agaricomycetes</taxon>
        <taxon>Russulales</taxon>
        <taxon>Auriscalpiaceae</taxon>
        <taxon>Auriscalpium</taxon>
    </lineage>
</organism>
<comment type="caution">
    <text evidence="1">The sequence shown here is derived from an EMBL/GenBank/DDBJ whole genome shotgun (WGS) entry which is preliminary data.</text>
</comment>
<gene>
    <name evidence="1" type="ORF">FA95DRAFT_1473765</name>
</gene>
<accession>A0ACB8R132</accession>